<feature type="transmembrane region" description="Helical" evidence="1">
    <location>
        <begin position="80"/>
        <end position="102"/>
    </location>
</feature>
<keyword evidence="1" id="KW-1133">Transmembrane helix</keyword>
<sequence length="111" mass="11962">MANFLSLSSKVVAGQLCFTTLVTPGLASASDMPANIPGLGWLAALLIACLPAFVLVTIAMARAIAALVKKSSHRLETLDYWIIWATHLSLVPWYILLVWFAISQPHSGATR</sequence>
<keyword evidence="1" id="KW-0812">Transmembrane</keyword>
<gene>
    <name evidence="2" type="ORF">HNQ52_002607</name>
</gene>
<evidence type="ECO:0000256" key="1">
    <source>
        <dbReference type="SAM" id="Phobius"/>
    </source>
</evidence>
<dbReference type="AlphaFoldDB" id="A0A7W8D947"/>
<dbReference type="Proteomes" id="UP000521199">
    <property type="component" value="Unassembled WGS sequence"/>
</dbReference>
<proteinExistence type="predicted"/>
<reference evidence="2 3" key="1">
    <citation type="submission" date="2020-08" db="EMBL/GenBank/DDBJ databases">
        <title>Genomic Encyclopedia of Type Strains, Phase IV (KMG-IV): sequencing the most valuable type-strain genomes for metagenomic binning, comparative biology and taxonomic classification.</title>
        <authorList>
            <person name="Goeker M."/>
        </authorList>
    </citation>
    <scope>NUCLEOTIDE SEQUENCE [LARGE SCALE GENOMIC DNA]</scope>
    <source>
        <strain evidence="2 3">DSM 24163</strain>
    </source>
</reference>
<comment type="caution">
    <text evidence="2">The sequence shown here is derived from an EMBL/GenBank/DDBJ whole genome shotgun (WGS) entry which is preliminary data.</text>
</comment>
<accession>A0A7W8D947</accession>
<evidence type="ECO:0000313" key="3">
    <source>
        <dbReference type="Proteomes" id="UP000521199"/>
    </source>
</evidence>
<dbReference type="EMBL" id="JACHHP010000004">
    <property type="protein sequence ID" value="MBB5209057.1"/>
    <property type="molecule type" value="Genomic_DNA"/>
</dbReference>
<keyword evidence="3" id="KW-1185">Reference proteome</keyword>
<evidence type="ECO:0000313" key="2">
    <source>
        <dbReference type="EMBL" id="MBB5209057.1"/>
    </source>
</evidence>
<name>A0A7W8D947_9GAMM</name>
<protein>
    <submittedName>
        <fullName evidence="2">Uncharacterized protein</fullName>
    </submittedName>
</protein>
<keyword evidence="1" id="KW-0472">Membrane</keyword>
<organism evidence="2 3">
    <name type="scientific">Chiayiivirga flava</name>
    <dbReference type="NCBI Taxonomy" id="659595"/>
    <lineage>
        <taxon>Bacteria</taxon>
        <taxon>Pseudomonadati</taxon>
        <taxon>Pseudomonadota</taxon>
        <taxon>Gammaproteobacteria</taxon>
        <taxon>Lysobacterales</taxon>
        <taxon>Lysobacteraceae</taxon>
        <taxon>Chiayiivirga</taxon>
    </lineage>
</organism>
<feature type="transmembrane region" description="Helical" evidence="1">
    <location>
        <begin position="39"/>
        <end position="68"/>
    </location>
</feature>